<gene>
    <name evidence="7" type="ORF">B0T19DRAFT_360498</name>
</gene>
<dbReference type="Proteomes" id="UP001286456">
    <property type="component" value="Unassembled WGS sequence"/>
</dbReference>
<dbReference type="AlphaFoldDB" id="A0AAE0IAH2"/>
<dbReference type="EC" id="3.1.3.48" evidence="2"/>
<evidence type="ECO:0000256" key="1">
    <source>
        <dbReference type="ARBA" id="ARBA00008601"/>
    </source>
</evidence>
<comment type="similarity">
    <text evidence="1">Belongs to the protein-tyrosine phosphatase family. Non-receptor class dual specificity subfamily.</text>
</comment>
<name>A0AAE0IAH2_9PEZI</name>
<comment type="caution">
    <text evidence="7">The sequence shown here is derived from an EMBL/GenBank/DDBJ whole genome shotgun (WGS) entry which is preliminary data.</text>
</comment>
<evidence type="ECO:0000259" key="6">
    <source>
        <dbReference type="PROSITE" id="PS50056"/>
    </source>
</evidence>
<evidence type="ECO:0000313" key="8">
    <source>
        <dbReference type="Proteomes" id="UP001286456"/>
    </source>
</evidence>
<dbReference type="PROSITE" id="PS50056">
    <property type="entry name" value="TYR_PHOSPHATASE_2"/>
    <property type="match status" value="1"/>
</dbReference>
<dbReference type="GO" id="GO:0004725">
    <property type="term" value="F:protein tyrosine phosphatase activity"/>
    <property type="evidence" value="ECO:0007669"/>
    <property type="project" value="UniProtKB-EC"/>
</dbReference>
<reference evidence="7" key="1">
    <citation type="journal article" date="2023" name="Mol. Phylogenet. Evol.">
        <title>Genome-scale phylogeny and comparative genomics of the fungal order Sordariales.</title>
        <authorList>
            <person name="Hensen N."/>
            <person name="Bonometti L."/>
            <person name="Westerberg I."/>
            <person name="Brannstrom I.O."/>
            <person name="Guillou S."/>
            <person name="Cros-Aarteil S."/>
            <person name="Calhoun S."/>
            <person name="Haridas S."/>
            <person name="Kuo A."/>
            <person name="Mondo S."/>
            <person name="Pangilinan J."/>
            <person name="Riley R."/>
            <person name="LaButti K."/>
            <person name="Andreopoulos B."/>
            <person name="Lipzen A."/>
            <person name="Chen C."/>
            <person name="Yan M."/>
            <person name="Daum C."/>
            <person name="Ng V."/>
            <person name="Clum A."/>
            <person name="Steindorff A."/>
            <person name="Ohm R.A."/>
            <person name="Martin F."/>
            <person name="Silar P."/>
            <person name="Natvig D.O."/>
            <person name="Lalanne C."/>
            <person name="Gautier V."/>
            <person name="Ament-Velasquez S.L."/>
            <person name="Kruys A."/>
            <person name="Hutchinson M.I."/>
            <person name="Powell A.J."/>
            <person name="Barry K."/>
            <person name="Miller A.N."/>
            <person name="Grigoriev I.V."/>
            <person name="Debuchy R."/>
            <person name="Gladieux P."/>
            <person name="Hiltunen Thoren M."/>
            <person name="Johannesson H."/>
        </authorList>
    </citation>
    <scope>NUCLEOTIDE SEQUENCE</scope>
    <source>
        <strain evidence="7">SMH4131-1</strain>
    </source>
</reference>
<evidence type="ECO:0000313" key="7">
    <source>
        <dbReference type="EMBL" id="KAK3321360.1"/>
    </source>
</evidence>
<dbReference type="GO" id="GO:0005737">
    <property type="term" value="C:cytoplasm"/>
    <property type="evidence" value="ECO:0007669"/>
    <property type="project" value="TreeGrafter"/>
</dbReference>
<evidence type="ECO:0000256" key="4">
    <source>
        <dbReference type="ARBA" id="ARBA00022912"/>
    </source>
</evidence>
<evidence type="ECO:0000259" key="5">
    <source>
        <dbReference type="PROSITE" id="PS50054"/>
    </source>
</evidence>
<protein>
    <recommendedName>
        <fullName evidence="2">protein-tyrosine-phosphatase</fullName>
        <ecNumber evidence="2">3.1.3.48</ecNumber>
    </recommendedName>
</protein>
<dbReference type="Gene3D" id="3.90.190.10">
    <property type="entry name" value="Protein tyrosine phosphatase superfamily"/>
    <property type="match status" value="1"/>
</dbReference>
<dbReference type="InterPro" id="IPR000387">
    <property type="entry name" value="Tyr_Pase_dom"/>
</dbReference>
<dbReference type="EMBL" id="JAUEPO010000005">
    <property type="protein sequence ID" value="KAK3321360.1"/>
    <property type="molecule type" value="Genomic_DNA"/>
</dbReference>
<feature type="domain" description="Tyrosine-protein phosphatase" evidence="5">
    <location>
        <begin position="18"/>
        <end position="160"/>
    </location>
</feature>
<accession>A0AAE0IAH2</accession>
<keyword evidence="4" id="KW-0904">Protein phosphatase</keyword>
<dbReference type="SUPFAM" id="SSF52799">
    <property type="entry name" value="(Phosphotyrosine protein) phosphatases II"/>
    <property type="match status" value="1"/>
</dbReference>
<evidence type="ECO:0000256" key="3">
    <source>
        <dbReference type="ARBA" id="ARBA00022801"/>
    </source>
</evidence>
<dbReference type="PROSITE" id="PS50054">
    <property type="entry name" value="TYR_PHOSPHATASE_DUAL"/>
    <property type="match status" value="1"/>
</dbReference>
<keyword evidence="8" id="KW-1185">Reference proteome</keyword>
<feature type="domain" description="Tyrosine specific protein phosphatases" evidence="6">
    <location>
        <begin position="77"/>
        <end position="141"/>
    </location>
</feature>
<organism evidence="7 8">
    <name type="scientific">Cercophora scortea</name>
    <dbReference type="NCBI Taxonomy" id="314031"/>
    <lineage>
        <taxon>Eukaryota</taxon>
        <taxon>Fungi</taxon>
        <taxon>Dikarya</taxon>
        <taxon>Ascomycota</taxon>
        <taxon>Pezizomycotina</taxon>
        <taxon>Sordariomycetes</taxon>
        <taxon>Sordariomycetidae</taxon>
        <taxon>Sordariales</taxon>
        <taxon>Lasiosphaeriaceae</taxon>
        <taxon>Cercophora</taxon>
    </lineage>
</organism>
<dbReference type="InterPro" id="IPR029021">
    <property type="entry name" value="Prot-tyrosine_phosphatase-like"/>
</dbReference>
<dbReference type="SMART" id="SM00195">
    <property type="entry name" value="DSPc"/>
    <property type="match status" value="1"/>
</dbReference>
<keyword evidence="3" id="KW-0378">Hydrolase</keyword>
<sequence>MGKKKSPTPTPGRRAKQPPAACIIPNLLYLGPVSAASNTTFLAREGITHVLSIGKSPASRIEGIIYERLGLTDAEDSDIGPVVTNACDIIDGAERSGGKVLVHCSAAISRSPTVVAAYLMRRRGVTLRESLVRLVEGREAVAPNRGFLRQLCEMERELFGGDGTVRLDCVIASGGVRVASWL</sequence>
<dbReference type="InterPro" id="IPR020422">
    <property type="entry name" value="TYR_PHOSPHATASE_DUAL_dom"/>
</dbReference>
<dbReference type="CDD" id="cd14498">
    <property type="entry name" value="DSP"/>
    <property type="match status" value="1"/>
</dbReference>
<proteinExistence type="inferred from homology"/>
<evidence type="ECO:0000256" key="2">
    <source>
        <dbReference type="ARBA" id="ARBA00013064"/>
    </source>
</evidence>
<dbReference type="PANTHER" id="PTHR10159">
    <property type="entry name" value="DUAL SPECIFICITY PROTEIN PHOSPHATASE"/>
    <property type="match status" value="1"/>
</dbReference>
<dbReference type="PANTHER" id="PTHR10159:SF519">
    <property type="entry name" value="DUAL SPECIFICITY PROTEIN PHOSPHATASE MPK3"/>
    <property type="match status" value="1"/>
</dbReference>
<dbReference type="InterPro" id="IPR000340">
    <property type="entry name" value="Dual-sp_phosphatase_cat-dom"/>
</dbReference>
<reference evidence="7" key="2">
    <citation type="submission" date="2023-06" db="EMBL/GenBank/DDBJ databases">
        <authorList>
            <consortium name="Lawrence Berkeley National Laboratory"/>
            <person name="Haridas S."/>
            <person name="Hensen N."/>
            <person name="Bonometti L."/>
            <person name="Westerberg I."/>
            <person name="Brannstrom I.O."/>
            <person name="Guillou S."/>
            <person name="Cros-Aarteil S."/>
            <person name="Calhoun S."/>
            <person name="Kuo A."/>
            <person name="Mondo S."/>
            <person name="Pangilinan J."/>
            <person name="Riley R."/>
            <person name="Labutti K."/>
            <person name="Andreopoulos B."/>
            <person name="Lipzen A."/>
            <person name="Chen C."/>
            <person name="Yanf M."/>
            <person name="Daum C."/>
            <person name="Ng V."/>
            <person name="Clum A."/>
            <person name="Steindorff A."/>
            <person name="Ohm R."/>
            <person name="Martin F."/>
            <person name="Silar P."/>
            <person name="Natvig D."/>
            <person name="Lalanne C."/>
            <person name="Gautier V."/>
            <person name="Ament-Velasquez S.L."/>
            <person name="Kruys A."/>
            <person name="Hutchinson M.I."/>
            <person name="Powell A.J."/>
            <person name="Barry K."/>
            <person name="Miller A.N."/>
            <person name="Grigoriev I.V."/>
            <person name="Debuchy R."/>
            <person name="Gladieux P."/>
            <person name="Thoren M.H."/>
            <person name="Johannesson H."/>
        </authorList>
    </citation>
    <scope>NUCLEOTIDE SEQUENCE</scope>
    <source>
        <strain evidence="7">SMH4131-1</strain>
    </source>
</reference>
<dbReference type="Pfam" id="PF00782">
    <property type="entry name" value="DSPc"/>
    <property type="match status" value="1"/>
</dbReference>
<dbReference type="GO" id="GO:0043409">
    <property type="term" value="P:negative regulation of MAPK cascade"/>
    <property type="evidence" value="ECO:0007669"/>
    <property type="project" value="TreeGrafter"/>
</dbReference>